<comment type="caution">
    <text evidence="1">The sequence shown here is derived from an EMBL/GenBank/DDBJ whole genome shotgun (WGS) entry which is preliminary data.</text>
</comment>
<evidence type="ECO:0000313" key="2">
    <source>
        <dbReference type="Proteomes" id="UP000242590"/>
    </source>
</evidence>
<dbReference type="AlphaFoldDB" id="A0A1T1CRM4"/>
<proteinExistence type="predicted"/>
<dbReference type="Proteomes" id="UP000242590">
    <property type="component" value="Unassembled WGS sequence"/>
</dbReference>
<accession>A0A1T1CRM4</accession>
<name>A0A1T1CRM4_9SYNE</name>
<evidence type="ECO:0008006" key="3">
    <source>
        <dbReference type="Google" id="ProtNLM"/>
    </source>
</evidence>
<gene>
    <name evidence="1" type="ORF">BV53_07275</name>
</gene>
<reference evidence="1 2" key="1">
    <citation type="submission" date="2017-02" db="EMBL/GenBank/DDBJ databases">
        <title>Draft Genome Sequences of 'Candidatus Synechococcus spongiarum', Cyanobacterial Symbionts of the Mediterranean Sponge Aplysina aerophoba from two locations.</title>
        <authorList>
            <person name="Slaby B.M."/>
            <person name="Hentschel U."/>
        </authorList>
    </citation>
    <scope>NUCLEOTIDE SEQUENCE [LARGE SCALE GENOMIC DNA]</scope>
    <source>
        <strain evidence="1">LMB bulk15N</strain>
    </source>
</reference>
<evidence type="ECO:0000313" key="1">
    <source>
        <dbReference type="EMBL" id="OOV31255.1"/>
    </source>
</evidence>
<dbReference type="EMBL" id="MWLE01000103">
    <property type="protein sequence ID" value="OOV31255.1"/>
    <property type="molecule type" value="Genomic_DNA"/>
</dbReference>
<organism evidence="1 2">
    <name type="scientific">Candidatus Synechococcus spongiarum LMB bulk15N</name>
    <dbReference type="NCBI Taxonomy" id="1943583"/>
    <lineage>
        <taxon>Bacteria</taxon>
        <taxon>Bacillati</taxon>
        <taxon>Cyanobacteriota</taxon>
        <taxon>Cyanophyceae</taxon>
        <taxon>Synechococcales</taxon>
        <taxon>Synechococcaceae</taxon>
        <taxon>Synechococcus</taxon>
    </lineage>
</organism>
<protein>
    <recommendedName>
        <fullName evidence="3">Transposase InsH N-terminal domain-containing protein</fullName>
    </recommendedName>
</protein>
<sequence>MYRWFMGLGADNPVWRRAGFCKNRERLLNQKVLALFPETLTGMEEVKPLLSNERFSVDGTLSTS</sequence>